<name>A0A8T0NQI9_PANVG</name>
<organism evidence="2 3">
    <name type="scientific">Panicum virgatum</name>
    <name type="common">Blackwell switchgrass</name>
    <dbReference type="NCBI Taxonomy" id="38727"/>
    <lineage>
        <taxon>Eukaryota</taxon>
        <taxon>Viridiplantae</taxon>
        <taxon>Streptophyta</taxon>
        <taxon>Embryophyta</taxon>
        <taxon>Tracheophyta</taxon>
        <taxon>Spermatophyta</taxon>
        <taxon>Magnoliopsida</taxon>
        <taxon>Liliopsida</taxon>
        <taxon>Poales</taxon>
        <taxon>Poaceae</taxon>
        <taxon>PACMAD clade</taxon>
        <taxon>Panicoideae</taxon>
        <taxon>Panicodae</taxon>
        <taxon>Paniceae</taxon>
        <taxon>Panicinae</taxon>
        <taxon>Panicum</taxon>
        <taxon>Panicum sect. Hiantes</taxon>
    </lineage>
</organism>
<evidence type="ECO:0000313" key="2">
    <source>
        <dbReference type="EMBL" id="KAG2552211.1"/>
    </source>
</evidence>
<evidence type="ECO:0000256" key="1">
    <source>
        <dbReference type="SAM" id="MobiDB-lite"/>
    </source>
</evidence>
<dbReference type="EMBL" id="CM029053">
    <property type="protein sequence ID" value="KAG2552211.1"/>
    <property type="molecule type" value="Genomic_DNA"/>
</dbReference>
<feature type="compositionally biased region" description="Low complexity" evidence="1">
    <location>
        <begin position="130"/>
        <end position="164"/>
    </location>
</feature>
<dbReference type="Proteomes" id="UP000823388">
    <property type="component" value="Chromosome 9K"/>
</dbReference>
<accession>A0A8T0NQI9</accession>
<dbReference type="AlphaFoldDB" id="A0A8T0NQI9"/>
<feature type="compositionally biased region" description="Low complexity" evidence="1">
    <location>
        <begin position="1"/>
        <end position="20"/>
    </location>
</feature>
<evidence type="ECO:0000313" key="3">
    <source>
        <dbReference type="Proteomes" id="UP000823388"/>
    </source>
</evidence>
<feature type="region of interest" description="Disordered" evidence="1">
    <location>
        <begin position="55"/>
        <end position="181"/>
    </location>
</feature>
<gene>
    <name evidence="2" type="ORF">PVAP13_9KG093300</name>
</gene>
<comment type="caution">
    <text evidence="2">The sequence shown here is derived from an EMBL/GenBank/DDBJ whole genome shotgun (WGS) entry which is preliminary data.</text>
</comment>
<keyword evidence="3" id="KW-1185">Reference proteome</keyword>
<feature type="compositionally biased region" description="Polar residues" evidence="1">
    <location>
        <begin position="21"/>
        <end position="31"/>
    </location>
</feature>
<feature type="region of interest" description="Disordered" evidence="1">
    <location>
        <begin position="1"/>
        <end position="39"/>
    </location>
</feature>
<protein>
    <submittedName>
        <fullName evidence="2">Uncharacterized protein</fullName>
    </submittedName>
</protein>
<sequence length="309" mass="32885">MPALALPTPAPLLRRSTRPSIASSVPPSRSGSRAPPTRAPLLLLQLGVAALAPRASSACSRARRRDPTRPLHARLASPPPPADPRARLGRCLPYRRRAQRRAAAAGVGRLPSLRPAPARSTARHRRAARAGRLPALRPAASSSALSRRPPRAPASARPDASLPFDPAPPAQPKPPPIIDARVRGVSSGGWIRGGGGLMLCHPHIPPLVLPSPWFLFLPSAPFSRIHGGADGCAVSSLTAYLHHRRSSRKRHQGGHVGVLLTCRSYGWVVCAGTHEAMAASKDAELGGNQVFRLVTAGTWHEEENTHDLY</sequence>
<proteinExistence type="predicted"/>
<reference evidence="2" key="1">
    <citation type="submission" date="2020-05" db="EMBL/GenBank/DDBJ databases">
        <title>WGS assembly of Panicum virgatum.</title>
        <authorList>
            <person name="Lovell J.T."/>
            <person name="Jenkins J."/>
            <person name="Shu S."/>
            <person name="Juenger T.E."/>
            <person name="Schmutz J."/>
        </authorList>
    </citation>
    <scope>NUCLEOTIDE SEQUENCE</scope>
    <source>
        <strain evidence="2">AP13</strain>
    </source>
</reference>
<feature type="compositionally biased region" description="Pro residues" evidence="1">
    <location>
        <begin position="165"/>
        <end position="177"/>
    </location>
</feature>